<dbReference type="Proteomes" id="UP001589607">
    <property type="component" value="Unassembled WGS sequence"/>
</dbReference>
<dbReference type="Pfam" id="PF03016">
    <property type="entry name" value="Exostosin_GT47"/>
    <property type="match status" value="1"/>
</dbReference>
<accession>A0ABV5GJ35</accession>
<evidence type="ECO:0000259" key="1">
    <source>
        <dbReference type="Pfam" id="PF03016"/>
    </source>
</evidence>
<organism evidence="2 3">
    <name type="scientific">Flavobacterium jumunjinense</name>
    <dbReference type="NCBI Taxonomy" id="998845"/>
    <lineage>
        <taxon>Bacteria</taxon>
        <taxon>Pseudomonadati</taxon>
        <taxon>Bacteroidota</taxon>
        <taxon>Flavobacteriia</taxon>
        <taxon>Flavobacteriales</taxon>
        <taxon>Flavobacteriaceae</taxon>
        <taxon>Flavobacterium</taxon>
    </lineage>
</organism>
<feature type="domain" description="Exostosin GT47" evidence="1">
    <location>
        <begin position="42"/>
        <end position="307"/>
    </location>
</feature>
<dbReference type="RefSeq" id="WP_236456956.1">
    <property type="nucleotide sequence ID" value="NZ_CBCSGE010000010.1"/>
</dbReference>
<dbReference type="InterPro" id="IPR004263">
    <property type="entry name" value="Exostosin"/>
</dbReference>
<dbReference type="PANTHER" id="PTHR11062">
    <property type="entry name" value="EXOSTOSIN HEPARAN SULFATE GLYCOSYLTRANSFERASE -RELATED"/>
    <property type="match status" value="1"/>
</dbReference>
<protein>
    <submittedName>
        <fullName evidence="2">Exostosin family protein</fullName>
    </submittedName>
</protein>
<dbReference type="EMBL" id="JBHMEY010000006">
    <property type="protein sequence ID" value="MFB9095390.1"/>
    <property type="molecule type" value="Genomic_DNA"/>
</dbReference>
<sequence>MNIYIAHKNLQIQNKKALFILTRPFYKDGKWIDLSDIESNYKMVDNLDKADFILIPFSINYYYENDKTDLIDALNKKCIEAKKKAYAFVSGDFGAFFKEYSNIIFFRMGGFASQLSNKNKGFPVALSDHFQRLYQLEDPMLKSKEELPIVGFCGHATLSNIKRGKELLKFFIENIKRFFKKPFSKNYEPYFASAFERAKLLRFLEKSDKIKTNFIYRKHYRAGVQTEAQRTETTLEYYDNIKESDYVVCVRGAGNFSVRFYETLMMGKIPIFVNTDCLLPFENTINWKEHLVWIEWKDRDKIATIVSDFHNSISDEEYIQRQINNRKLWKHVLSVGGMLEKIANDI</sequence>
<evidence type="ECO:0000313" key="3">
    <source>
        <dbReference type="Proteomes" id="UP001589607"/>
    </source>
</evidence>
<keyword evidence="3" id="KW-1185">Reference proteome</keyword>
<evidence type="ECO:0000313" key="2">
    <source>
        <dbReference type="EMBL" id="MFB9095390.1"/>
    </source>
</evidence>
<comment type="caution">
    <text evidence="2">The sequence shown here is derived from an EMBL/GenBank/DDBJ whole genome shotgun (WGS) entry which is preliminary data.</text>
</comment>
<name>A0ABV5GJ35_9FLAO</name>
<reference evidence="2 3" key="1">
    <citation type="submission" date="2024-09" db="EMBL/GenBank/DDBJ databases">
        <authorList>
            <person name="Sun Q."/>
            <person name="Mori K."/>
        </authorList>
    </citation>
    <scope>NUCLEOTIDE SEQUENCE [LARGE SCALE GENOMIC DNA]</scope>
    <source>
        <strain evidence="2 3">CECT 7955</strain>
    </source>
</reference>
<gene>
    <name evidence="2" type="ORF">ACFFVF_02590</name>
</gene>
<proteinExistence type="predicted"/>
<dbReference type="InterPro" id="IPR040911">
    <property type="entry name" value="Exostosin_GT47"/>
</dbReference>